<dbReference type="EMBL" id="OJIN01000105">
    <property type="protein sequence ID" value="SPD73759.1"/>
    <property type="molecule type" value="Genomic_DNA"/>
</dbReference>
<dbReference type="AlphaFoldDB" id="A0A445MWH5"/>
<name>A0A445MWH5_9BACT</name>
<reference evidence="2" key="1">
    <citation type="submission" date="2018-01" db="EMBL/GenBank/DDBJ databases">
        <authorList>
            <person name="Regsiter A."/>
            <person name="William W."/>
        </authorList>
    </citation>
    <scope>NUCLEOTIDE SEQUENCE</scope>
    <source>
        <strain evidence="2">TRIP AH-1</strain>
    </source>
</reference>
<evidence type="ECO:0000313" key="2">
    <source>
        <dbReference type="EMBL" id="SPD73759.1"/>
    </source>
</evidence>
<feature type="domain" description="Helix-turn-helix" evidence="1">
    <location>
        <begin position="11"/>
        <end position="57"/>
    </location>
</feature>
<organism evidence="2">
    <name type="scientific">uncultured Desulfobacterium sp</name>
    <dbReference type="NCBI Taxonomy" id="201089"/>
    <lineage>
        <taxon>Bacteria</taxon>
        <taxon>Pseudomonadati</taxon>
        <taxon>Thermodesulfobacteriota</taxon>
        <taxon>Desulfobacteria</taxon>
        <taxon>Desulfobacterales</taxon>
        <taxon>Desulfobacteriaceae</taxon>
        <taxon>Desulfobacterium</taxon>
        <taxon>environmental samples</taxon>
    </lineage>
</organism>
<dbReference type="Pfam" id="PF12728">
    <property type="entry name" value="HTH_17"/>
    <property type="match status" value="1"/>
</dbReference>
<dbReference type="InterPro" id="IPR009061">
    <property type="entry name" value="DNA-bd_dom_put_sf"/>
</dbReference>
<dbReference type="SUPFAM" id="SSF46955">
    <property type="entry name" value="Putative DNA-binding domain"/>
    <property type="match status" value="1"/>
</dbReference>
<evidence type="ECO:0000259" key="1">
    <source>
        <dbReference type="Pfam" id="PF12728"/>
    </source>
</evidence>
<accession>A0A445MWH5</accession>
<protein>
    <recommendedName>
        <fullName evidence="1">Helix-turn-helix domain-containing protein</fullName>
    </recommendedName>
</protein>
<dbReference type="InterPro" id="IPR041657">
    <property type="entry name" value="HTH_17"/>
</dbReference>
<gene>
    <name evidence="2" type="ORF">PITCH_A1930002</name>
</gene>
<proteinExistence type="predicted"/>
<sequence length="67" mass="7839">MEKLVALLVDEEAARILNLGKQTLRNWRVARKGPPYIKMGGSIRYRLDDLLQYQNEKRINPERAETV</sequence>